<dbReference type="AlphaFoldDB" id="A0A9P4MM82"/>
<keyword evidence="2" id="KW-1185">Reference proteome</keyword>
<evidence type="ECO:0000313" key="1">
    <source>
        <dbReference type="EMBL" id="KAF2198009.1"/>
    </source>
</evidence>
<name>A0A9P4MM82_9PLEO</name>
<accession>A0A9P4MM82</accession>
<organism evidence="1 2">
    <name type="scientific">Delitschia confertaspora ATCC 74209</name>
    <dbReference type="NCBI Taxonomy" id="1513339"/>
    <lineage>
        <taxon>Eukaryota</taxon>
        <taxon>Fungi</taxon>
        <taxon>Dikarya</taxon>
        <taxon>Ascomycota</taxon>
        <taxon>Pezizomycotina</taxon>
        <taxon>Dothideomycetes</taxon>
        <taxon>Pleosporomycetidae</taxon>
        <taxon>Pleosporales</taxon>
        <taxon>Delitschiaceae</taxon>
        <taxon>Delitschia</taxon>
    </lineage>
</organism>
<reference evidence="1" key="1">
    <citation type="journal article" date="2020" name="Stud. Mycol.">
        <title>101 Dothideomycetes genomes: a test case for predicting lifestyles and emergence of pathogens.</title>
        <authorList>
            <person name="Haridas S."/>
            <person name="Albert R."/>
            <person name="Binder M."/>
            <person name="Bloem J."/>
            <person name="Labutti K."/>
            <person name="Salamov A."/>
            <person name="Andreopoulos B."/>
            <person name="Baker S."/>
            <person name="Barry K."/>
            <person name="Bills G."/>
            <person name="Bluhm B."/>
            <person name="Cannon C."/>
            <person name="Castanera R."/>
            <person name="Culley D."/>
            <person name="Daum C."/>
            <person name="Ezra D."/>
            <person name="Gonzalez J."/>
            <person name="Henrissat B."/>
            <person name="Kuo A."/>
            <person name="Liang C."/>
            <person name="Lipzen A."/>
            <person name="Lutzoni F."/>
            <person name="Magnuson J."/>
            <person name="Mondo S."/>
            <person name="Nolan M."/>
            <person name="Ohm R."/>
            <person name="Pangilinan J."/>
            <person name="Park H.-J."/>
            <person name="Ramirez L."/>
            <person name="Alfaro M."/>
            <person name="Sun H."/>
            <person name="Tritt A."/>
            <person name="Yoshinaga Y."/>
            <person name="Zwiers L.-H."/>
            <person name="Turgeon B."/>
            <person name="Goodwin S."/>
            <person name="Spatafora J."/>
            <person name="Crous P."/>
            <person name="Grigoriev I."/>
        </authorList>
    </citation>
    <scope>NUCLEOTIDE SEQUENCE</scope>
    <source>
        <strain evidence="1">ATCC 74209</strain>
    </source>
</reference>
<dbReference type="Proteomes" id="UP000799536">
    <property type="component" value="Unassembled WGS sequence"/>
</dbReference>
<evidence type="ECO:0000313" key="2">
    <source>
        <dbReference type="Proteomes" id="UP000799536"/>
    </source>
</evidence>
<proteinExistence type="predicted"/>
<sequence length="265" mass="30107">MSSLEQQAPEAAQVILFGPENESIDERIERKHELWSKLARAQSMYDRLHLALKEAERMPGGSLLEDEAYTNGVETRNELTAEIQVIKQRLEDIPDVEFLFPPPKSRCVQLEELDGKLYGIAMSKEKHPGLEGMFEGYSAHPYYPRQHLHDDPSLSQGIDDLGEIALEQIEALRSMRRPFSSARGEIRPEGREPRPCLDCGQDPPTEWCFRVRHFGWCIFHQRMIIPGAPSCPDHLLEHSEALILGMVGEVCGCWIVQFRVGATFG</sequence>
<comment type="caution">
    <text evidence="1">The sequence shown here is derived from an EMBL/GenBank/DDBJ whole genome shotgun (WGS) entry which is preliminary data.</text>
</comment>
<protein>
    <submittedName>
        <fullName evidence="1">Uncharacterized protein</fullName>
    </submittedName>
</protein>
<dbReference type="EMBL" id="ML994178">
    <property type="protein sequence ID" value="KAF2198009.1"/>
    <property type="molecule type" value="Genomic_DNA"/>
</dbReference>
<gene>
    <name evidence="1" type="ORF">GQ43DRAFT_494517</name>
</gene>